<dbReference type="Proteomes" id="UP000055045">
    <property type="component" value="Unassembled WGS sequence"/>
</dbReference>
<dbReference type="AlphaFoldDB" id="A0A117NMF0"/>
<comment type="caution">
    <text evidence="1">The sequence shown here is derived from an EMBL/GenBank/DDBJ whole genome shotgun (WGS) entry which is preliminary data.</text>
</comment>
<protein>
    <submittedName>
        <fullName evidence="1">Uncharacterized protein</fullName>
    </submittedName>
</protein>
<keyword evidence="2" id="KW-1185">Reference proteome</keyword>
<accession>A0A117NMF0</accession>
<evidence type="ECO:0000313" key="1">
    <source>
        <dbReference type="EMBL" id="KUM59135.1"/>
    </source>
</evidence>
<evidence type="ECO:0000313" key="2">
    <source>
        <dbReference type="Proteomes" id="UP000055045"/>
    </source>
</evidence>
<sequence>MNDERSIIDGWVDINLGYVLLRDLYPVKLKKEMGKLETILIQNFEKQNKNIRNANSSVATLGRIVY</sequence>
<name>A0A117NMF0_PENFR</name>
<organism evidence="1 2">
    <name type="scientific">Penicillium freii</name>
    <dbReference type="NCBI Taxonomy" id="48697"/>
    <lineage>
        <taxon>Eukaryota</taxon>
        <taxon>Fungi</taxon>
        <taxon>Dikarya</taxon>
        <taxon>Ascomycota</taxon>
        <taxon>Pezizomycotina</taxon>
        <taxon>Eurotiomycetes</taxon>
        <taxon>Eurotiomycetidae</taxon>
        <taxon>Eurotiales</taxon>
        <taxon>Aspergillaceae</taxon>
        <taxon>Penicillium</taxon>
    </lineage>
</organism>
<dbReference type="EMBL" id="LLXE01000240">
    <property type="protein sequence ID" value="KUM59135.1"/>
    <property type="molecule type" value="Genomic_DNA"/>
</dbReference>
<reference evidence="1 2" key="1">
    <citation type="submission" date="2015-10" db="EMBL/GenBank/DDBJ databases">
        <title>Genome sequencing of Penicillium freii.</title>
        <authorList>
            <person name="Nguyen H.D."/>
            <person name="Visagie C.M."/>
            <person name="Seifert K.A."/>
        </authorList>
    </citation>
    <scope>NUCLEOTIDE SEQUENCE [LARGE SCALE GENOMIC DNA]</scope>
    <source>
        <strain evidence="1 2">DAOM 242723</strain>
    </source>
</reference>
<proteinExistence type="predicted"/>
<gene>
    <name evidence="1" type="ORF">ACN42_g7995</name>
</gene>